<feature type="compositionally biased region" description="Acidic residues" evidence="1">
    <location>
        <begin position="232"/>
        <end position="243"/>
    </location>
</feature>
<dbReference type="InterPro" id="IPR006564">
    <property type="entry name" value="Znf_PMZ"/>
</dbReference>
<feature type="compositionally biased region" description="Acidic residues" evidence="1">
    <location>
        <begin position="198"/>
        <end position="212"/>
    </location>
</feature>
<feature type="compositionally biased region" description="Polar residues" evidence="1">
    <location>
        <begin position="425"/>
        <end position="458"/>
    </location>
</feature>
<dbReference type="AlphaFoldDB" id="A0A444YSI1"/>
<feature type="region of interest" description="Disordered" evidence="1">
    <location>
        <begin position="141"/>
        <end position="273"/>
    </location>
</feature>
<feature type="compositionally biased region" description="Acidic residues" evidence="1">
    <location>
        <begin position="169"/>
        <end position="189"/>
    </location>
</feature>
<dbReference type="InterPro" id="IPR058594">
    <property type="entry name" value="PB1-like_dom_pln"/>
</dbReference>
<name>A0A444YSI1_ARAHY</name>
<dbReference type="SMART" id="SM00575">
    <property type="entry name" value="ZnF_PMZ"/>
    <property type="match status" value="1"/>
</dbReference>
<feature type="compositionally biased region" description="Basic and acidic residues" evidence="1">
    <location>
        <begin position="518"/>
        <end position="531"/>
    </location>
</feature>
<feature type="compositionally biased region" description="Basic residues" evidence="1">
    <location>
        <begin position="460"/>
        <end position="472"/>
    </location>
</feature>
<reference evidence="3 4" key="1">
    <citation type="submission" date="2019-01" db="EMBL/GenBank/DDBJ databases">
        <title>Sequencing of cultivated peanut Arachis hypogaea provides insights into genome evolution and oil improvement.</title>
        <authorList>
            <person name="Chen X."/>
        </authorList>
    </citation>
    <scope>NUCLEOTIDE SEQUENCE [LARGE SCALE GENOMIC DNA]</scope>
    <source>
        <strain evidence="4">cv. Fuhuasheng</strain>
        <tissue evidence="3">Leaves</tissue>
    </source>
</reference>
<dbReference type="GO" id="GO:0008270">
    <property type="term" value="F:zinc ion binding"/>
    <property type="evidence" value="ECO:0007669"/>
    <property type="project" value="InterPro"/>
</dbReference>
<proteinExistence type="predicted"/>
<sequence length="562" mass="61769">MVYINMKVHHGGAFEYEEGVFKYLKGQSTIIKNVDGDRWSVFEAYEELRQFGYLQANIVALWYKDPSLDDLETSLKMLKGDADAIEMCNIAGLRGLIELYVVHDVGDAEPFSKVGYVDVGGVAEEGTYDGLGLVVLEGHGAEAADASGEPNKETEGGDEGDECRVDGSETSDEDNEDPEYVPSDEEGDSAGDVHFTDSEEDYEGDSGFDEDNYVPKEATAGKGKGNGISPFSDEDGADSDELEIDHMIGGDEEDDDDAEDDADDVSDRGGQRFPVHKPLKDMCSYRWGDKFVVDLSAGGSCKRWQMSGLPYPHAISCITFKGLDLESFVDDHYKKDAYLRCYQEVIHPLNGPDLWERFQYDDVMPPPYRSPSHRPVKKRKRGPGDEDNRSQTHTLRRAKHRDALTLVQPATQQAGKGPKRGIKVASSQPPGQTVQRGKLSRTSCSQPSPATVHSNPVTTHPKKPVTRPKKLAAKPTDHSTQPKNQAKKPGPAPPQSNPKAPSSQPLPKKTSAAAFSTSKKDSHSQLTEGKRHFSVIQTTAPHIPLQKLKLMTKLPPSAWENL</sequence>
<organism evidence="3 4">
    <name type="scientific">Arachis hypogaea</name>
    <name type="common">Peanut</name>
    <dbReference type="NCBI Taxonomy" id="3818"/>
    <lineage>
        <taxon>Eukaryota</taxon>
        <taxon>Viridiplantae</taxon>
        <taxon>Streptophyta</taxon>
        <taxon>Embryophyta</taxon>
        <taxon>Tracheophyta</taxon>
        <taxon>Spermatophyta</taxon>
        <taxon>Magnoliopsida</taxon>
        <taxon>eudicotyledons</taxon>
        <taxon>Gunneridae</taxon>
        <taxon>Pentapetalae</taxon>
        <taxon>rosids</taxon>
        <taxon>fabids</taxon>
        <taxon>Fabales</taxon>
        <taxon>Fabaceae</taxon>
        <taxon>Papilionoideae</taxon>
        <taxon>50 kb inversion clade</taxon>
        <taxon>dalbergioids sensu lato</taxon>
        <taxon>Dalbergieae</taxon>
        <taxon>Pterocarpus clade</taxon>
        <taxon>Arachis</taxon>
    </lineage>
</organism>
<evidence type="ECO:0000259" key="2">
    <source>
        <dbReference type="SMART" id="SM00575"/>
    </source>
</evidence>
<evidence type="ECO:0000256" key="1">
    <source>
        <dbReference type="SAM" id="MobiDB-lite"/>
    </source>
</evidence>
<keyword evidence="4" id="KW-1185">Reference proteome</keyword>
<dbReference type="EMBL" id="SDMP01000016">
    <property type="protein sequence ID" value="RYR04874.1"/>
    <property type="molecule type" value="Genomic_DNA"/>
</dbReference>
<accession>A0A444YSI1</accession>
<evidence type="ECO:0000313" key="3">
    <source>
        <dbReference type="EMBL" id="RYR04874.1"/>
    </source>
</evidence>
<dbReference type="Pfam" id="PF26130">
    <property type="entry name" value="PB1-like"/>
    <property type="match status" value="1"/>
</dbReference>
<feature type="compositionally biased region" description="Acidic residues" evidence="1">
    <location>
        <begin position="250"/>
        <end position="264"/>
    </location>
</feature>
<comment type="caution">
    <text evidence="3">The sequence shown here is derived from an EMBL/GenBank/DDBJ whole genome shotgun (WGS) entry which is preliminary data.</text>
</comment>
<feature type="compositionally biased region" description="Basic residues" evidence="1">
    <location>
        <begin position="371"/>
        <end position="381"/>
    </location>
</feature>
<protein>
    <recommendedName>
        <fullName evidence="2">Zinc finger PMZ-type domain-containing protein</fullName>
    </recommendedName>
</protein>
<feature type="domain" description="Zinc finger PMZ-type" evidence="2">
    <location>
        <begin position="300"/>
        <end position="324"/>
    </location>
</feature>
<feature type="region of interest" description="Disordered" evidence="1">
    <location>
        <begin position="366"/>
        <end position="532"/>
    </location>
</feature>
<gene>
    <name evidence="3" type="ORF">Ahy_B06g084675</name>
</gene>
<evidence type="ECO:0000313" key="4">
    <source>
        <dbReference type="Proteomes" id="UP000289738"/>
    </source>
</evidence>
<dbReference type="Proteomes" id="UP000289738">
    <property type="component" value="Chromosome B06"/>
</dbReference>